<comment type="caution">
    <text evidence="2">The sequence shown here is derived from an EMBL/GenBank/DDBJ whole genome shotgun (WGS) entry which is preliminary data.</text>
</comment>
<keyword evidence="1" id="KW-0472">Membrane</keyword>
<organism evidence="2 3">
    <name type="scientific">Halogeometricum luteum</name>
    <dbReference type="NCBI Taxonomy" id="2950537"/>
    <lineage>
        <taxon>Archaea</taxon>
        <taxon>Methanobacteriati</taxon>
        <taxon>Methanobacteriota</taxon>
        <taxon>Stenosarchaea group</taxon>
        <taxon>Halobacteria</taxon>
        <taxon>Halobacteriales</taxon>
        <taxon>Haloferacaceae</taxon>
        <taxon>Halogeometricum</taxon>
    </lineage>
</organism>
<gene>
    <name evidence="2" type="ORF">NDI79_09105</name>
</gene>
<keyword evidence="1" id="KW-1133">Transmembrane helix</keyword>
<protein>
    <recommendedName>
        <fullName evidence="4">Major facilitator superfamily (MFS) profile domain-containing protein</fullName>
    </recommendedName>
</protein>
<reference evidence="2 3" key="1">
    <citation type="submission" date="2022-06" db="EMBL/GenBank/DDBJ databases">
        <title>Halogeometricum sp. a new haloarchaeum isolate from saline soil.</title>
        <authorList>
            <person name="Strakova D."/>
            <person name="Galisteo C."/>
            <person name="Sanchez-Porro C."/>
            <person name="Ventosa A."/>
        </authorList>
    </citation>
    <scope>NUCLEOTIDE SEQUENCE [LARGE SCALE GENOMIC DNA]</scope>
    <source>
        <strain evidence="3">S3BR25-2</strain>
    </source>
</reference>
<evidence type="ECO:0000313" key="3">
    <source>
        <dbReference type="Proteomes" id="UP001254813"/>
    </source>
</evidence>
<evidence type="ECO:0000313" key="2">
    <source>
        <dbReference type="EMBL" id="MDS0294328.1"/>
    </source>
</evidence>
<name>A0ABU2G210_9EURY</name>
<dbReference type="Pfam" id="PF26072">
    <property type="entry name" value="DUF8029"/>
    <property type="match status" value="1"/>
</dbReference>
<dbReference type="EMBL" id="JAMQOQ010000002">
    <property type="protein sequence ID" value="MDS0294328.1"/>
    <property type="molecule type" value="Genomic_DNA"/>
</dbReference>
<dbReference type="InterPro" id="IPR058342">
    <property type="entry name" value="DUF8029"/>
</dbReference>
<feature type="transmembrane region" description="Helical" evidence="1">
    <location>
        <begin position="55"/>
        <end position="73"/>
    </location>
</feature>
<accession>A0ABU2G210</accession>
<proteinExistence type="predicted"/>
<keyword evidence="1" id="KW-0812">Transmembrane</keyword>
<keyword evidence="3" id="KW-1185">Reference proteome</keyword>
<sequence length="75" mass="7750">MHLALGSVLGALLTLPMQLGGLLETQLGQAFAVVVALAVVVVVGRIVLNIAWRLITIAALVIGVLLLLSFFGMGI</sequence>
<dbReference type="Proteomes" id="UP001254813">
    <property type="component" value="Unassembled WGS sequence"/>
</dbReference>
<dbReference type="RefSeq" id="WP_310928165.1">
    <property type="nucleotide sequence ID" value="NZ_JAMQOQ010000002.1"/>
</dbReference>
<feature type="transmembrane region" description="Helical" evidence="1">
    <location>
        <begin position="30"/>
        <end position="48"/>
    </location>
</feature>
<evidence type="ECO:0008006" key="4">
    <source>
        <dbReference type="Google" id="ProtNLM"/>
    </source>
</evidence>
<evidence type="ECO:0000256" key="1">
    <source>
        <dbReference type="SAM" id="Phobius"/>
    </source>
</evidence>